<feature type="domain" description="Zn(2)-C6 fungal-type" evidence="3">
    <location>
        <begin position="76"/>
        <end position="106"/>
    </location>
</feature>
<evidence type="ECO:0000259" key="3">
    <source>
        <dbReference type="PROSITE" id="PS50048"/>
    </source>
</evidence>
<dbReference type="InterPro" id="IPR001138">
    <property type="entry name" value="Zn2Cys6_DnaBD"/>
</dbReference>
<dbReference type="OrthoDB" id="3598904at2759"/>
<feature type="region of interest" description="Disordered" evidence="2">
    <location>
        <begin position="126"/>
        <end position="179"/>
    </location>
</feature>
<evidence type="ECO:0000256" key="1">
    <source>
        <dbReference type="ARBA" id="ARBA00023242"/>
    </source>
</evidence>
<sequence>MSSFPHMPVKKAKRKLQDQSKDYTSAFNSTNETVPSSESNPIPKKRKSQQLKANNKLPKTSRSKKPRLPKKRTKTGCFSCRKRKKKCDERSPVCSGCARNFLQCVWPDHDTETLPVEFSLKSTTKVSHSPAIPSSTFSNSNSDPQMQSTLTAPTTTGFSGNGMDSRSSLLNQTQTENQDQDMATVAFTINTEKELLFPIEISPNDPIEPDYGIPSKMCSVISLNSYHHDYPEGYSECDCNSAQCSSPSCVSTPGNSPPGLHSNSALAVTGLTGAGGVIPTVSRLTVMPVMCSTGSSSTLNINLNVGSPSSTHLQAIETQSVNQMFDSLYSTLKTDSLGLPWSGIRDVPLSTPTTSRGGQLTSTMSYSSEDDCSSSAVCSPVSPHELMSNAGFANRNDDCSSASLVGLREMMLACGQQQLQQQKPQLGTETRLYSDTFGFGLTDKYNTMNNTVRKTNNLSSTNSEISWIDVALNTMRLVDKFLDTSSESILSHTSYANAVNYSPSTSENSSFTEQRAIFVEFVSKLTLGLYFADFDQMVQLPNPFQIFDLLRDQVSHALFPHPEPNSAPPQSPSSNNNNNTKWLNNVIFGSLLNCLENSCKLMWLLRMVNGLGKPKFDSYLAGVKVDMTLIWTTLQTSEIQLDSMFGSSASNSFDGSNGNSYVGFGNCSTGVPVSMMANDSELIEMSSTLSIAKSLQQSLEILHLKLCDFKLSSSNPLVPFYIDQIITSMQHASDLEIQQQQLHSQLQNQNSTDSDIQEPRLSAQLSSSTNYQLTISKIHPLRLIPLFITATATTSKSPAQREFIKKQLVQLGHLSLDIGGFVGELIKLFENCWLVDSGDKDDDMNESRFFDCLVSRGSGFNALFRRC</sequence>
<proteinExistence type="predicted"/>
<evidence type="ECO:0000313" key="5">
    <source>
        <dbReference type="Proteomes" id="UP001165063"/>
    </source>
</evidence>
<dbReference type="PROSITE" id="PS00463">
    <property type="entry name" value="ZN2_CY6_FUNGAL_1"/>
    <property type="match status" value="1"/>
</dbReference>
<name>A0A9W6YVP0_AMBMO</name>
<dbReference type="AlphaFoldDB" id="A0A9W6YVP0"/>
<dbReference type="InterPro" id="IPR036864">
    <property type="entry name" value="Zn2-C6_fun-type_DNA-bd_sf"/>
</dbReference>
<evidence type="ECO:0000256" key="2">
    <source>
        <dbReference type="SAM" id="MobiDB-lite"/>
    </source>
</evidence>
<dbReference type="Gene3D" id="4.10.240.10">
    <property type="entry name" value="Zn(2)-C6 fungal-type DNA-binding domain"/>
    <property type="match status" value="1"/>
</dbReference>
<dbReference type="SUPFAM" id="SSF57701">
    <property type="entry name" value="Zn2/Cys6 DNA-binding domain"/>
    <property type="match status" value="1"/>
</dbReference>
<accession>A0A9W6YVP0</accession>
<dbReference type="PROSITE" id="PS50048">
    <property type="entry name" value="ZN2_CY6_FUNGAL_2"/>
    <property type="match status" value="1"/>
</dbReference>
<dbReference type="PANTHER" id="PTHR37534:SF46">
    <property type="entry name" value="ZN(II)2CYS6 TRANSCRIPTION FACTOR (EUROFUNG)"/>
    <property type="match status" value="1"/>
</dbReference>
<comment type="caution">
    <text evidence="4">The sequence shown here is derived from an EMBL/GenBank/DDBJ whole genome shotgun (WGS) entry which is preliminary data.</text>
</comment>
<dbReference type="PANTHER" id="PTHR37534">
    <property type="entry name" value="TRANSCRIPTIONAL ACTIVATOR PROTEIN UGA3"/>
    <property type="match status" value="1"/>
</dbReference>
<dbReference type="GO" id="GO:0008270">
    <property type="term" value="F:zinc ion binding"/>
    <property type="evidence" value="ECO:0007669"/>
    <property type="project" value="InterPro"/>
</dbReference>
<feature type="compositionally biased region" description="Basic residues" evidence="2">
    <location>
        <begin position="59"/>
        <end position="75"/>
    </location>
</feature>
<feature type="region of interest" description="Disordered" evidence="2">
    <location>
        <begin position="1"/>
        <end position="75"/>
    </location>
</feature>
<keyword evidence="1" id="KW-0539">Nucleus</keyword>
<evidence type="ECO:0000313" key="4">
    <source>
        <dbReference type="EMBL" id="GMG22281.1"/>
    </source>
</evidence>
<dbReference type="Proteomes" id="UP001165063">
    <property type="component" value="Unassembled WGS sequence"/>
</dbReference>
<dbReference type="CDD" id="cd00067">
    <property type="entry name" value="GAL4"/>
    <property type="match status" value="1"/>
</dbReference>
<organism evidence="4 5">
    <name type="scientific">Ambrosiozyma monospora</name>
    <name type="common">Yeast</name>
    <name type="synonym">Endomycopsis monosporus</name>
    <dbReference type="NCBI Taxonomy" id="43982"/>
    <lineage>
        <taxon>Eukaryota</taxon>
        <taxon>Fungi</taxon>
        <taxon>Dikarya</taxon>
        <taxon>Ascomycota</taxon>
        <taxon>Saccharomycotina</taxon>
        <taxon>Pichiomycetes</taxon>
        <taxon>Pichiales</taxon>
        <taxon>Pichiaceae</taxon>
        <taxon>Ambrosiozyma</taxon>
    </lineage>
</organism>
<gene>
    <name evidence="4" type="ORF">Amon01_000257600</name>
</gene>
<dbReference type="Pfam" id="PF00172">
    <property type="entry name" value="Zn_clus"/>
    <property type="match status" value="1"/>
</dbReference>
<dbReference type="GO" id="GO:0000981">
    <property type="term" value="F:DNA-binding transcription factor activity, RNA polymerase II-specific"/>
    <property type="evidence" value="ECO:0007669"/>
    <property type="project" value="InterPro"/>
</dbReference>
<dbReference type="SMART" id="SM00066">
    <property type="entry name" value="GAL4"/>
    <property type="match status" value="1"/>
</dbReference>
<reference evidence="4" key="1">
    <citation type="submission" date="2023-04" db="EMBL/GenBank/DDBJ databases">
        <title>Ambrosiozyma monospora NBRC 1965.</title>
        <authorList>
            <person name="Ichikawa N."/>
            <person name="Sato H."/>
            <person name="Tonouchi N."/>
        </authorList>
    </citation>
    <scope>NUCLEOTIDE SEQUENCE</scope>
    <source>
        <strain evidence="4">NBRC 1965</strain>
    </source>
</reference>
<dbReference type="EMBL" id="BSXU01000960">
    <property type="protein sequence ID" value="GMG22281.1"/>
    <property type="molecule type" value="Genomic_DNA"/>
</dbReference>
<feature type="compositionally biased region" description="Polar residues" evidence="2">
    <location>
        <begin position="22"/>
        <end position="40"/>
    </location>
</feature>
<protein>
    <submittedName>
        <fullName evidence="4">Unnamed protein product</fullName>
    </submittedName>
</protein>
<keyword evidence="5" id="KW-1185">Reference proteome</keyword>